<feature type="region of interest" description="Disordered" evidence="23">
    <location>
        <begin position="165"/>
        <end position="194"/>
    </location>
</feature>
<feature type="compositionally biased region" description="Basic and acidic residues" evidence="23">
    <location>
        <begin position="107"/>
        <end position="116"/>
    </location>
</feature>
<dbReference type="GO" id="GO:0043197">
    <property type="term" value="C:dendritic spine"/>
    <property type="evidence" value="ECO:0007669"/>
    <property type="project" value="UniProtKB-SubCell"/>
</dbReference>
<dbReference type="GO" id="GO:0030424">
    <property type="term" value="C:axon"/>
    <property type="evidence" value="ECO:0007669"/>
    <property type="project" value="UniProtKB-SubCell"/>
</dbReference>
<comment type="subunit">
    <text evidence="20">Interacts with dopamine receptor DRD3.</text>
</comment>
<evidence type="ECO:0000256" key="3">
    <source>
        <dbReference type="ARBA" id="ARBA00004489"/>
    </source>
</evidence>
<keyword evidence="15" id="KW-0966">Cell projection</keyword>
<evidence type="ECO:0000256" key="14">
    <source>
        <dbReference type="ARBA" id="ARBA00023139"/>
    </source>
</evidence>
<evidence type="ECO:0000256" key="8">
    <source>
        <dbReference type="ARBA" id="ARBA00022481"/>
    </source>
</evidence>
<dbReference type="GeneID" id="105896416"/>
<evidence type="ECO:0000256" key="21">
    <source>
        <dbReference type="ARBA" id="ARBA00040790"/>
    </source>
</evidence>
<organism evidence="24 25">
    <name type="scientific">Clupea harengus</name>
    <name type="common">Atlantic herring</name>
    <dbReference type="NCBI Taxonomy" id="7950"/>
    <lineage>
        <taxon>Eukaryota</taxon>
        <taxon>Metazoa</taxon>
        <taxon>Chordata</taxon>
        <taxon>Craniata</taxon>
        <taxon>Vertebrata</taxon>
        <taxon>Euteleostomi</taxon>
        <taxon>Actinopterygii</taxon>
        <taxon>Neopterygii</taxon>
        <taxon>Teleostei</taxon>
        <taxon>Clupei</taxon>
        <taxon>Clupeiformes</taxon>
        <taxon>Clupeoidei</taxon>
        <taxon>Clupeidae</taxon>
        <taxon>Clupea</taxon>
    </lineage>
</organism>
<proteinExistence type="inferred from homology"/>
<dbReference type="GO" id="GO:0016327">
    <property type="term" value="C:apicolateral plasma membrane"/>
    <property type="evidence" value="ECO:0007669"/>
    <property type="project" value="UniProtKB-SubCell"/>
</dbReference>
<evidence type="ECO:0000256" key="18">
    <source>
        <dbReference type="ARBA" id="ARBA00037796"/>
    </source>
</evidence>
<dbReference type="InterPro" id="IPR004965">
    <property type="entry name" value="Paralemmin"/>
</dbReference>
<keyword evidence="11" id="KW-0770">Synapse</keyword>
<evidence type="ECO:0000256" key="15">
    <source>
        <dbReference type="ARBA" id="ARBA00023273"/>
    </source>
</evidence>
<keyword evidence="16" id="KW-0449">Lipoprotein</keyword>
<keyword evidence="24" id="KW-1185">Reference proteome</keyword>
<feature type="compositionally biased region" description="Basic and acidic residues" evidence="23">
    <location>
        <begin position="66"/>
        <end position="75"/>
    </location>
</feature>
<dbReference type="PANTHER" id="PTHR10498:SF6">
    <property type="entry name" value="PARALEMMIN-1"/>
    <property type="match status" value="1"/>
</dbReference>
<feature type="region of interest" description="Disordered" evidence="23">
    <location>
        <begin position="92"/>
        <end position="116"/>
    </location>
</feature>
<keyword evidence="7" id="KW-1003">Cell membrane</keyword>
<evidence type="ECO:0000256" key="1">
    <source>
        <dbReference type="ARBA" id="ARBA00004279"/>
    </source>
</evidence>
<feature type="region of interest" description="Disordered" evidence="23">
    <location>
        <begin position="53"/>
        <end position="75"/>
    </location>
</feature>
<keyword evidence="8" id="KW-0488">Methylation</keyword>
<evidence type="ECO:0000256" key="10">
    <source>
        <dbReference type="ARBA" id="ARBA00022960"/>
    </source>
</evidence>
<evidence type="ECO:0000313" key="24">
    <source>
        <dbReference type="Proteomes" id="UP000515152"/>
    </source>
</evidence>
<dbReference type="CTD" id="550557"/>
<dbReference type="AlphaFoldDB" id="A0A6P8G3Z1"/>
<feature type="region of interest" description="Disordered" evidence="23">
    <location>
        <begin position="261"/>
        <end position="327"/>
    </location>
</feature>
<keyword evidence="9" id="KW-0597">Phosphoprotein</keyword>
<evidence type="ECO:0000256" key="23">
    <source>
        <dbReference type="SAM" id="MobiDB-lite"/>
    </source>
</evidence>
<accession>A0A6P8G3Z1</accession>
<evidence type="ECO:0000256" key="17">
    <source>
        <dbReference type="ARBA" id="ARBA00023289"/>
    </source>
</evidence>
<feature type="compositionally biased region" description="Basic and acidic residues" evidence="23">
    <location>
        <begin position="23"/>
        <end position="38"/>
    </location>
</feature>
<evidence type="ECO:0000256" key="6">
    <source>
        <dbReference type="ARBA" id="ARBA00005756"/>
    </source>
</evidence>
<feature type="region of interest" description="Disordered" evidence="23">
    <location>
        <begin position="1"/>
        <end position="38"/>
    </location>
</feature>
<keyword evidence="17" id="KW-0636">Prenylation</keyword>
<keyword evidence="13" id="KW-0472">Membrane</keyword>
<evidence type="ECO:0000256" key="9">
    <source>
        <dbReference type="ARBA" id="ARBA00022553"/>
    </source>
</evidence>
<keyword evidence="12" id="KW-0175">Coiled coil</keyword>
<reference evidence="25" key="1">
    <citation type="submission" date="2025-08" db="UniProtKB">
        <authorList>
            <consortium name="RefSeq"/>
        </authorList>
    </citation>
    <scope>IDENTIFICATION</scope>
</reference>
<evidence type="ECO:0000256" key="16">
    <source>
        <dbReference type="ARBA" id="ARBA00023288"/>
    </source>
</evidence>
<dbReference type="Proteomes" id="UP000515152">
    <property type="component" value="Chromosome 10"/>
</dbReference>
<feature type="compositionally biased region" description="Polar residues" evidence="23">
    <location>
        <begin position="286"/>
        <end position="295"/>
    </location>
</feature>
<dbReference type="GO" id="GO:0016323">
    <property type="term" value="C:basolateral plasma membrane"/>
    <property type="evidence" value="ECO:0007669"/>
    <property type="project" value="UniProtKB-SubCell"/>
</dbReference>
<evidence type="ECO:0000256" key="11">
    <source>
        <dbReference type="ARBA" id="ARBA00023018"/>
    </source>
</evidence>
<evidence type="ECO:0000256" key="22">
    <source>
        <dbReference type="ARBA" id="ARBA00041963"/>
    </source>
</evidence>
<evidence type="ECO:0000256" key="2">
    <source>
        <dbReference type="ARBA" id="ARBA00004342"/>
    </source>
</evidence>
<evidence type="ECO:0000256" key="20">
    <source>
        <dbReference type="ARBA" id="ARBA00038823"/>
    </source>
</evidence>
<evidence type="ECO:0000256" key="4">
    <source>
        <dbReference type="ARBA" id="ARBA00004527"/>
    </source>
</evidence>
<evidence type="ECO:0000256" key="12">
    <source>
        <dbReference type="ARBA" id="ARBA00023054"/>
    </source>
</evidence>
<feature type="compositionally biased region" description="Basic and acidic residues" evidence="23">
    <location>
        <begin position="276"/>
        <end position="285"/>
    </location>
</feature>
<name>A0A6P8G3Z1_CLUHA</name>
<gene>
    <name evidence="25" type="primary">palm1a</name>
</gene>
<evidence type="ECO:0000256" key="5">
    <source>
        <dbReference type="ARBA" id="ARBA00004552"/>
    </source>
</evidence>
<comment type="similarity">
    <text evidence="6">Belongs to the paralemmin family.</text>
</comment>
<feature type="compositionally biased region" description="Polar residues" evidence="23">
    <location>
        <begin position="1"/>
        <end position="12"/>
    </location>
</feature>
<dbReference type="RefSeq" id="XP_031430586.1">
    <property type="nucleotide sequence ID" value="XM_031574726.2"/>
</dbReference>
<evidence type="ECO:0000313" key="25">
    <source>
        <dbReference type="RefSeq" id="XP_031430586.1"/>
    </source>
</evidence>
<comment type="subcellular location">
    <subcellularLocation>
        <location evidence="18">Apicolateral cell membrane</location>
        <topology evidence="18">Lipid-anchor</topology>
    </subcellularLocation>
    <subcellularLocation>
        <location evidence="19">Basolateral cell membrane</location>
        <topology evidence="19">Lipid-anchor</topology>
    </subcellularLocation>
    <subcellularLocation>
        <location evidence="2">Cell membrane</location>
        <topology evidence="2">Lipid-anchor</topology>
        <orientation evidence="2">Cytoplasmic side</orientation>
    </subcellularLocation>
    <subcellularLocation>
        <location evidence="3">Cell projection</location>
        <location evidence="3">Axon</location>
    </subcellularLocation>
    <subcellularLocation>
        <location evidence="1">Cell projection</location>
        <location evidence="1">Dendrite</location>
    </subcellularLocation>
    <subcellularLocation>
        <location evidence="5">Cell projection</location>
        <location evidence="5">Dendritic spine</location>
    </subcellularLocation>
    <subcellularLocation>
        <location evidence="4">Cell projection</location>
        <location evidence="4">Filopodium membrane</location>
        <topology evidence="4">Lipid-anchor</topology>
    </subcellularLocation>
</comment>
<dbReference type="Pfam" id="PF03285">
    <property type="entry name" value="Paralemmin"/>
    <property type="match status" value="1"/>
</dbReference>
<sequence length="334" mass="35715">MEMSEALSQQERLQALAEKRKRQAEIENKKRQLEDDRRQLQHLKSKALRERWLLDGVPSGGPEEDEAKKQLQEDEAKLKALEETISRLEQELEELETGVSATSTKENLSDDAKEDSKTADIKVAAASVKVVHEVLEVDGVMVANGVHQLSSLEVEELILKADEANLSEDGVPKPAPTPDDASPTPVPCVEAGSSPQKEITGMETMAGGGPEAVAVGDVSADNPVTMVFMGYQSVEDEAETNKVLGLEGTVKAELVVIEDGEGKTPSSAAVAPTAHADAEQSKETVQEQTPPNGSTAEPIKTPQEKEGADNGGAEATGAELNNKEKQPCKCCVIM</sequence>
<dbReference type="GO" id="GO:0031527">
    <property type="term" value="C:filopodium membrane"/>
    <property type="evidence" value="ECO:0007669"/>
    <property type="project" value="UniProtKB-SubCell"/>
</dbReference>
<dbReference type="PANTHER" id="PTHR10498">
    <property type="entry name" value="PARALEMMIN-RELATED"/>
    <property type="match status" value="1"/>
</dbReference>
<keyword evidence="14" id="KW-0564">Palmitate</keyword>
<dbReference type="GO" id="GO:0008360">
    <property type="term" value="P:regulation of cell shape"/>
    <property type="evidence" value="ECO:0007669"/>
    <property type="project" value="UniProtKB-KW"/>
</dbReference>
<evidence type="ECO:0000256" key="19">
    <source>
        <dbReference type="ARBA" id="ARBA00037871"/>
    </source>
</evidence>
<protein>
    <recommendedName>
        <fullName evidence="21">Paralemmin-1</fullName>
    </recommendedName>
    <alternativeName>
        <fullName evidence="22">Paralemmin</fullName>
    </alternativeName>
</protein>
<evidence type="ECO:0000256" key="13">
    <source>
        <dbReference type="ARBA" id="ARBA00023136"/>
    </source>
</evidence>
<keyword evidence="10" id="KW-0133">Cell shape</keyword>
<evidence type="ECO:0000256" key="7">
    <source>
        <dbReference type="ARBA" id="ARBA00022475"/>
    </source>
</evidence>